<evidence type="ECO:0000313" key="2">
    <source>
        <dbReference type="Proteomes" id="UP001163321"/>
    </source>
</evidence>
<organism evidence="1 2">
    <name type="scientific">Peronosclerospora sorghi</name>
    <dbReference type="NCBI Taxonomy" id="230839"/>
    <lineage>
        <taxon>Eukaryota</taxon>
        <taxon>Sar</taxon>
        <taxon>Stramenopiles</taxon>
        <taxon>Oomycota</taxon>
        <taxon>Peronosporomycetes</taxon>
        <taxon>Peronosporales</taxon>
        <taxon>Peronosporaceae</taxon>
        <taxon>Peronosclerospora</taxon>
    </lineage>
</organism>
<name>A0ACC0WQ87_9STRA</name>
<proteinExistence type="predicted"/>
<dbReference type="Proteomes" id="UP001163321">
    <property type="component" value="Chromosome 10"/>
</dbReference>
<protein>
    <submittedName>
        <fullName evidence="1">Uncharacterized protein</fullName>
    </submittedName>
</protein>
<reference evidence="1 2" key="1">
    <citation type="journal article" date="2022" name="bioRxiv">
        <title>The genome of the oomycete Peronosclerospora sorghi, a cosmopolitan pathogen of maize and sorghum, is inflated with dispersed pseudogenes.</title>
        <authorList>
            <person name="Fletcher K."/>
            <person name="Martin F."/>
            <person name="Isakeit T."/>
            <person name="Cavanaugh K."/>
            <person name="Magill C."/>
            <person name="Michelmore R."/>
        </authorList>
    </citation>
    <scope>NUCLEOTIDE SEQUENCE [LARGE SCALE GENOMIC DNA]</scope>
    <source>
        <strain evidence="1">P6</strain>
    </source>
</reference>
<evidence type="ECO:0000313" key="1">
    <source>
        <dbReference type="EMBL" id="KAI9920471.1"/>
    </source>
</evidence>
<comment type="caution">
    <text evidence="1">The sequence shown here is derived from an EMBL/GenBank/DDBJ whole genome shotgun (WGS) entry which is preliminary data.</text>
</comment>
<keyword evidence="2" id="KW-1185">Reference proteome</keyword>
<gene>
    <name evidence="1" type="ORF">PsorP6_015808</name>
</gene>
<accession>A0ACC0WQ87</accession>
<sequence length="443" mass="49516">MRLFVPSFLASVASLSLGRGDALNVKIPGVNYNSRKGPDWAPESARCKTASEIQKDMFALKGITDKVRIYSLVDCNQAALLLPAAKTAGLKVHLGIWTTASHDYLLQEKAKLVQLLDAGLYDDNVIALAVGSETVYRKEITADTAIQYMQEIRTLLRSRGKKTPVTIADVIDIYYDNRHLIDAVDFISINQFSFWEKVDVNEGAARTLDRLKNLRVLAASKKKALVISEVGWSSGGSDPDASVASPAAQAKFFADFYHVARTHGFDYYWFVAFDSKWRVTNGGKEVEADFGVFQENDVMKPNFQSLTIAVKAPRALRNAGSKRVLSEMDRSVYMSSRSSDWLVQTQQVWFFDAKTQQVRSKSSDRCLDAYEARDGAVVRVYRCMDLEVNQKWTYESATGKLKHVQHQGFCLDTDPAQNHKVQLQGCSPGNVNQQWTIIDPATI</sequence>
<dbReference type="EMBL" id="CM047589">
    <property type="protein sequence ID" value="KAI9920471.1"/>
    <property type="molecule type" value="Genomic_DNA"/>
</dbReference>